<comment type="caution">
    <text evidence="1">The sequence shown here is derived from an EMBL/GenBank/DDBJ whole genome shotgun (WGS) entry which is preliminary data.</text>
</comment>
<reference evidence="1" key="2">
    <citation type="submission" date="2020-11" db="EMBL/GenBank/DDBJ databases">
        <authorList>
            <person name="McCartney M.A."/>
            <person name="Auch B."/>
            <person name="Kono T."/>
            <person name="Mallez S."/>
            <person name="Becker A."/>
            <person name="Gohl D.M."/>
            <person name="Silverstein K.A.T."/>
            <person name="Koren S."/>
            <person name="Bechman K.B."/>
            <person name="Herman A."/>
            <person name="Abrahante J.E."/>
            <person name="Garbe J."/>
        </authorList>
    </citation>
    <scope>NUCLEOTIDE SEQUENCE</scope>
    <source>
        <strain evidence="1">Duluth1</strain>
        <tissue evidence="1">Whole animal</tissue>
    </source>
</reference>
<keyword evidence="2" id="KW-1185">Reference proteome</keyword>
<protein>
    <submittedName>
        <fullName evidence="1">Uncharacterized protein</fullName>
    </submittedName>
</protein>
<reference evidence="1" key="1">
    <citation type="journal article" date="2019" name="bioRxiv">
        <title>The Genome of the Zebra Mussel, Dreissena polymorpha: A Resource for Invasive Species Research.</title>
        <authorList>
            <person name="McCartney M.A."/>
            <person name="Auch B."/>
            <person name="Kono T."/>
            <person name="Mallez S."/>
            <person name="Zhang Y."/>
            <person name="Obille A."/>
            <person name="Becker A."/>
            <person name="Abrahante J.E."/>
            <person name="Garbe J."/>
            <person name="Badalamenti J.P."/>
            <person name="Herman A."/>
            <person name="Mangelson H."/>
            <person name="Liachko I."/>
            <person name="Sullivan S."/>
            <person name="Sone E.D."/>
            <person name="Koren S."/>
            <person name="Silverstein K.A.T."/>
            <person name="Beckman K.B."/>
            <person name="Gohl D.M."/>
        </authorList>
    </citation>
    <scope>NUCLEOTIDE SEQUENCE</scope>
    <source>
        <strain evidence="1">Duluth1</strain>
        <tissue evidence="1">Whole animal</tissue>
    </source>
</reference>
<dbReference type="Proteomes" id="UP000828390">
    <property type="component" value="Unassembled WGS sequence"/>
</dbReference>
<evidence type="ECO:0000313" key="1">
    <source>
        <dbReference type="EMBL" id="KAH3739950.1"/>
    </source>
</evidence>
<dbReference type="EMBL" id="JAIWYP010000011">
    <property type="protein sequence ID" value="KAH3739950.1"/>
    <property type="molecule type" value="Genomic_DNA"/>
</dbReference>
<dbReference type="AlphaFoldDB" id="A0A9D4D779"/>
<name>A0A9D4D779_DREPO</name>
<organism evidence="1 2">
    <name type="scientific">Dreissena polymorpha</name>
    <name type="common">Zebra mussel</name>
    <name type="synonym">Mytilus polymorpha</name>
    <dbReference type="NCBI Taxonomy" id="45954"/>
    <lineage>
        <taxon>Eukaryota</taxon>
        <taxon>Metazoa</taxon>
        <taxon>Spiralia</taxon>
        <taxon>Lophotrochozoa</taxon>
        <taxon>Mollusca</taxon>
        <taxon>Bivalvia</taxon>
        <taxon>Autobranchia</taxon>
        <taxon>Heteroconchia</taxon>
        <taxon>Euheterodonta</taxon>
        <taxon>Imparidentia</taxon>
        <taxon>Neoheterodontei</taxon>
        <taxon>Myida</taxon>
        <taxon>Dreissenoidea</taxon>
        <taxon>Dreissenidae</taxon>
        <taxon>Dreissena</taxon>
    </lineage>
</organism>
<sequence length="99" mass="11170">MNQHFHNEKYNAMQYLYNAMTDTVKRHKDIVKTQSAAIQSINNQIQRHSETEDMHAPTNTTAVLCSVVAGSGNRKASGVQRLKTNKENGMQSGMWADLF</sequence>
<proteinExistence type="predicted"/>
<gene>
    <name evidence="1" type="ORF">DPMN_046642</name>
</gene>
<accession>A0A9D4D779</accession>
<evidence type="ECO:0000313" key="2">
    <source>
        <dbReference type="Proteomes" id="UP000828390"/>
    </source>
</evidence>